<feature type="region of interest" description="Disordered" evidence="1">
    <location>
        <begin position="84"/>
        <end position="159"/>
    </location>
</feature>
<evidence type="ECO:0000313" key="2">
    <source>
        <dbReference type="EMBL" id="ONK78645.1"/>
    </source>
</evidence>
<dbReference type="AlphaFoldDB" id="A0A5P1FJV3"/>
<dbReference type="Proteomes" id="UP000243459">
    <property type="component" value="Chromosome 2"/>
</dbReference>
<keyword evidence="3" id="KW-1185">Reference proteome</keyword>
<sequence length="159" mass="18465">MTLDRDTRALVNPYLAERTNCARFLSCELIKVGPTVLYVSVTRKRGEEEEERKEVREVRVEEDGRVRGRGLLVEGEEWRNGVRVYRNHRDDGGGRGGEREEGREEWQEGEEREALGFGEILEVEEMMKEVGEDGKEERGGMQGGRWREERSEMSTFLVE</sequence>
<accession>A0A5P1FJV3</accession>
<organism evidence="2 3">
    <name type="scientific">Asparagus officinalis</name>
    <name type="common">Garden asparagus</name>
    <dbReference type="NCBI Taxonomy" id="4686"/>
    <lineage>
        <taxon>Eukaryota</taxon>
        <taxon>Viridiplantae</taxon>
        <taxon>Streptophyta</taxon>
        <taxon>Embryophyta</taxon>
        <taxon>Tracheophyta</taxon>
        <taxon>Spermatophyta</taxon>
        <taxon>Magnoliopsida</taxon>
        <taxon>Liliopsida</taxon>
        <taxon>Asparagales</taxon>
        <taxon>Asparagaceae</taxon>
        <taxon>Asparagoideae</taxon>
        <taxon>Asparagus</taxon>
    </lineage>
</organism>
<protein>
    <submittedName>
        <fullName evidence="2">Uncharacterized protein</fullName>
    </submittedName>
</protein>
<proteinExistence type="predicted"/>
<feature type="compositionally biased region" description="Basic and acidic residues" evidence="1">
    <location>
        <begin position="87"/>
        <end position="106"/>
    </location>
</feature>
<evidence type="ECO:0000313" key="3">
    <source>
        <dbReference type="Proteomes" id="UP000243459"/>
    </source>
</evidence>
<reference evidence="3" key="1">
    <citation type="journal article" date="2017" name="Nat. Commun.">
        <title>The asparagus genome sheds light on the origin and evolution of a young Y chromosome.</title>
        <authorList>
            <person name="Harkess A."/>
            <person name="Zhou J."/>
            <person name="Xu C."/>
            <person name="Bowers J.E."/>
            <person name="Van der Hulst R."/>
            <person name="Ayyampalayam S."/>
            <person name="Mercati F."/>
            <person name="Riccardi P."/>
            <person name="McKain M.R."/>
            <person name="Kakrana A."/>
            <person name="Tang H."/>
            <person name="Ray J."/>
            <person name="Groenendijk J."/>
            <person name="Arikit S."/>
            <person name="Mathioni S.M."/>
            <person name="Nakano M."/>
            <person name="Shan H."/>
            <person name="Telgmann-Rauber A."/>
            <person name="Kanno A."/>
            <person name="Yue Z."/>
            <person name="Chen H."/>
            <person name="Li W."/>
            <person name="Chen Y."/>
            <person name="Xu X."/>
            <person name="Zhang Y."/>
            <person name="Luo S."/>
            <person name="Chen H."/>
            <person name="Gao J."/>
            <person name="Mao Z."/>
            <person name="Pires J.C."/>
            <person name="Luo M."/>
            <person name="Kudrna D."/>
            <person name="Wing R.A."/>
            <person name="Meyers B.C."/>
            <person name="Yi K."/>
            <person name="Kong H."/>
            <person name="Lavrijsen P."/>
            <person name="Sunseri F."/>
            <person name="Falavigna A."/>
            <person name="Ye Y."/>
            <person name="Leebens-Mack J.H."/>
            <person name="Chen G."/>
        </authorList>
    </citation>
    <scope>NUCLEOTIDE SEQUENCE [LARGE SCALE GENOMIC DNA]</scope>
    <source>
        <strain evidence="3">cv. DH0086</strain>
    </source>
</reference>
<name>A0A5P1FJV3_ASPOF</name>
<dbReference type="EMBL" id="CM007382">
    <property type="protein sequence ID" value="ONK78645.1"/>
    <property type="molecule type" value="Genomic_DNA"/>
</dbReference>
<dbReference type="Gramene" id="ONK78645">
    <property type="protein sequence ID" value="ONK78645"/>
    <property type="gene ID" value="A4U43_C02F20970"/>
</dbReference>
<evidence type="ECO:0000256" key="1">
    <source>
        <dbReference type="SAM" id="MobiDB-lite"/>
    </source>
</evidence>
<feature type="compositionally biased region" description="Basic and acidic residues" evidence="1">
    <location>
        <begin position="125"/>
        <end position="152"/>
    </location>
</feature>
<gene>
    <name evidence="2" type="ORF">A4U43_C02F20970</name>
</gene>